<dbReference type="SUPFAM" id="SSF111430">
    <property type="entry name" value="YAP1 redox domain"/>
    <property type="match status" value="1"/>
</dbReference>
<dbReference type="AlphaFoldDB" id="A0AAD7BUH5"/>
<dbReference type="Gene3D" id="1.20.5.170">
    <property type="match status" value="1"/>
</dbReference>
<dbReference type="PANTHER" id="PTHR40621">
    <property type="entry name" value="TRANSCRIPTION FACTOR KAPC-RELATED"/>
    <property type="match status" value="1"/>
</dbReference>
<keyword evidence="3" id="KW-0539">Nucleus</keyword>
<comment type="caution">
    <text evidence="6">The sequence shown here is derived from an EMBL/GenBank/DDBJ whole genome shotgun (WGS) entry which is preliminary data.</text>
</comment>
<dbReference type="SMART" id="SM00338">
    <property type="entry name" value="BRLZ"/>
    <property type="match status" value="1"/>
</dbReference>
<feature type="region of interest" description="Disordered" evidence="4">
    <location>
        <begin position="302"/>
        <end position="325"/>
    </location>
</feature>
<dbReference type="PANTHER" id="PTHR40621:SF6">
    <property type="entry name" value="AP-1-LIKE TRANSCRIPTION FACTOR YAP1-RELATED"/>
    <property type="match status" value="1"/>
</dbReference>
<feature type="region of interest" description="Disordered" evidence="4">
    <location>
        <begin position="389"/>
        <end position="432"/>
    </location>
</feature>
<evidence type="ECO:0000313" key="7">
    <source>
        <dbReference type="Proteomes" id="UP001221142"/>
    </source>
</evidence>
<dbReference type="Gene3D" id="1.10.238.100">
    <property type="entry name" value="YAP1 redox domain. Chain B"/>
    <property type="match status" value="1"/>
</dbReference>
<feature type="domain" description="BZIP" evidence="5">
    <location>
        <begin position="129"/>
        <end position="192"/>
    </location>
</feature>
<feature type="compositionally biased region" description="Low complexity" evidence="4">
    <location>
        <begin position="394"/>
        <end position="412"/>
    </location>
</feature>
<feature type="compositionally biased region" description="Low complexity" evidence="4">
    <location>
        <begin position="58"/>
        <end position="70"/>
    </location>
</feature>
<dbReference type="PROSITE" id="PS50217">
    <property type="entry name" value="BZIP"/>
    <property type="match status" value="1"/>
</dbReference>
<keyword evidence="7" id="KW-1185">Reference proteome</keyword>
<dbReference type="InterPro" id="IPR023167">
    <property type="entry name" value="Yap1_redox_dom_sf"/>
</dbReference>
<dbReference type="PROSITE" id="PS00036">
    <property type="entry name" value="BZIP_BASIC"/>
    <property type="match status" value="1"/>
</dbReference>
<protein>
    <recommendedName>
        <fullName evidence="5">BZIP domain-containing protein</fullName>
    </recommendedName>
</protein>
<feature type="compositionally biased region" description="Basic and acidic residues" evidence="4">
    <location>
        <begin position="79"/>
        <end position="92"/>
    </location>
</feature>
<dbReference type="GO" id="GO:0000976">
    <property type="term" value="F:transcription cis-regulatory region binding"/>
    <property type="evidence" value="ECO:0007669"/>
    <property type="project" value="InterPro"/>
</dbReference>
<dbReference type="SUPFAM" id="SSF57959">
    <property type="entry name" value="Leucine zipper domain"/>
    <property type="match status" value="1"/>
</dbReference>
<dbReference type="CDD" id="cd14688">
    <property type="entry name" value="bZIP_YAP"/>
    <property type="match status" value="1"/>
</dbReference>
<dbReference type="GO" id="GO:0005737">
    <property type="term" value="C:cytoplasm"/>
    <property type="evidence" value="ECO:0007669"/>
    <property type="project" value="UniProtKB-SubCell"/>
</dbReference>
<comment type="subcellular location">
    <subcellularLocation>
        <location evidence="2">Cytoplasm</location>
    </subcellularLocation>
    <subcellularLocation>
        <location evidence="1">Nucleus</location>
    </subcellularLocation>
</comment>
<dbReference type="Proteomes" id="UP001221142">
    <property type="component" value="Unassembled WGS sequence"/>
</dbReference>
<dbReference type="InterPro" id="IPR004827">
    <property type="entry name" value="bZIP"/>
</dbReference>
<feature type="region of interest" description="Disordered" evidence="4">
    <location>
        <begin position="53"/>
        <end position="156"/>
    </location>
</feature>
<feature type="compositionally biased region" description="Low complexity" evidence="4">
    <location>
        <begin position="207"/>
        <end position="232"/>
    </location>
</feature>
<feature type="compositionally biased region" description="Polar residues" evidence="4">
    <location>
        <begin position="314"/>
        <end position="325"/>
    </location>
</feature>
<organism evidence="6 7">
    <name type="scientific">Roridomyces roridus</name>
    <dbReference type="NCBI Taxonomy" id="1738132"/>
    <lineage>
        <taxon>Eukaryota</taxon>
        <taxon>Fungi</taxon>
        <taxon>Dikarya</taxon>
        <taxon>Basidiomycota</taxon>
        <taxon>Agaricomycotina</taxon>
        <taxon>Agaricomycetes</taxon>
        <taxon>Agaricomycetidae</taxon>
        <taxon>Agaricales</taxon>
        <taxon>Marasmiineae</taxon>
        <taxon>Mycenaceae</taxon>
        <taxon>Roridomyces</taxon>
    </lineage>
</organism>
<dbReference type="GO" id="GO:0001228">
    <property type="term" value="F:DNA-binding transcription activator activity, RNA polymerase II-specific"/>
    <property type="evidence" value="ECO:0007669"/>
    <property type="project" value="TreeGrafter"/>
</dbReference>
<reference evidence="6" key="1">
    <citation type="submission" date="2023-03" db="EMBL/GenBank/DDBJ databases">
        <title>Massive genome expansion in bonnet fungi (Mycena s.s.) driven by repeated elements and novel gene families across ecological guilds.</title>
        <authorList>
            <consortium name="Lawrence Berkeley National Laboratory"/>
            <person name="Harder C.B."/>
            <person name="Miyauchi S."/>
            <person name="Viragh M."/>
            <person name="Kuo A."/>
            <person name="Thoen E."/>
            <person name="Andreopoulos B."/>
            <person name="Lu D."/>
            <person name="Skrede I."/>
            <person name="Drula E."/>
            <person name="Henrissat B."/>
            <person name="Morin E."/>
            <person name="Kohler A."/>
            <person name="Barry K."/>
            <person name="LaButti K."/>
            <person name="Morin E."/>
            <person name="Salamov A."/>
            <person name="Lipzen A."/>
            <person name="Mereny Z."/>
            <person name="Hegedus B."/>
            <person name="Baldrian P."/>
            <person name="Stursova M."/>
            <person name="Weitz H."/>
            <person name="Taylor A."/>
            <person name="Grigoriev I.V."/>
            <person name="Nagy L.G."/>
            <person name="Martin F."/>
            <person name="Kauserud H."/>
        </authorList>
    </citation>
    <scope>NUCLEOTIDE SEQUENCE</scope>
    <source>
        <strain evidence="6">9284</strain>
    </source>
</reference>
<feature type="compositionally biased region" description="Polar residues" evidence="4">
    <location>
        <begin position="100"/>
        <end position="109"/>
    </location>
</feature>
<evidence type="ECO:0000256" key="3">
    <source>
        <dbReference type="ARBA" id="ARBA00023242"/>
    </source>
</evidence>
<accession>A0AAD7BUH5</accession>
<feature type="region of interest" description="Disordered" evidence="4">
    <location>
        <begin position="197"/>
        <end position="237"/>
    </location>
</feature>
<dbReference type="GO" id="GO:0033554">
    <property type="term" value="P:cellular response to stress"/>
    <property type="evidence" value="ECO:0007669"/>
    <property type="project" value="UniProtKB-ARBA"/>
</dbReference>
<dbReference type="InterPro" id="IPR050936">
    <property type="entry name" value="AP-1-like"/>
</dbReference>
<gene>
    <name evidence="6" type="ORF">FB45DRAFT_915419</name>
</gene>
<evidence type="ECO:0000256" key="1">
    <source>
        <dbReference type="ARBA" id="ARBA00004123"/>
    </source>
</evidence>
<dbReference type="Pfam" id="PF00170">
    <property type="entry name" value="bZIP_1"/>
    <property type="match status" value="1"/>
</dbReference>
<dbReference type="GO" id="GO:0090575">
    <property type="term" value="C:RNA polymerase II transcription regulator complex"/>
    <property type="evidence" value="ECO:0007669"/>
    <property type="project" value="TreeGrafter"/>
</dbReference>
<dbReference type="InterPro" id="IPR046347">
    <property type="entry name" value="bZIP_sf"/>
</dbReference>
<evidence type="ECO:0000256" key="2">
    <source>
        <dbReference type="ARBA" id="ARBA00004496"/>
    </source>
</evidence>
<evidence type="ECO:0000313" key="6">
    <source>
        <dbReference type="EMBL" id="KAJ7630410.1"/>
    </source>
</evidence>
<evidence type="ECO:0000259" key="5">
    <source>
        <dbReference type="PROSITE" id="PS50217"/>
    </source>
</evidence>
<dbReference type="EMBL" id="JARKIF010000009">
    <property type="protein sequence ID" value="KAJ7630410.1"/>
    <property type="molecule type" value="Genomic_DNA"/>
</dbReference>
<name>A0AAD7BUH5_9AGAR</name>
<proteinExistence type="predicted"/>
<feature type="compositionally biased region" description="Basic and acidic residues" evidence="4">
    <location>
        <begin position="128"/>
        <end position="156"/>
    </location>
</feature>
<evidence type="ECO:0000256" key="4">
    <source>
        <dbReference type="SAM" id="MobiDB-lite"/>
    </source>
</evidence>
<sequence length="550" mass="58800">MEAYTDVSPLWDLSQASSFSQLPDDDFLALLQKQFPSNPAQFASSDYAVNPQNISRYSLPSLTPPSEDSSPSPPQDNRSPSDDHDLKRKASDEDFEEGPSQKTQHTMTNGKRGGSTRRKSSGTTGNGDETRLLKRKEQNRAAQRAFRERKEKHVKDLEDKVAALEAKNDAAASENENLRDLLSRLQNENVALKESTFTFQVPKAGPSTDKSGSSDSPSLGASSSTPSTSATTNPLDWSSLTSFDPSMLTLLDDTPQQTATDGAMQIDFGFGEASAGSSAGFSPRSSYTTIASNPMFTSFASAFDSATPSPPQPQARSGDSSTTSSPFNFDINTLSAWTTPNPDNGAFDDLFGGFMGNNPVDFNDFNVLMGASPGTTSISPVAHHSSLSNMAARSPANSTTSLASSSMSSDPLFNTPRESSSSDSEVDHGDCPKTKQELTRAVQNEGASPFAQGTAAILGNLRKLNNPGHGAASVMCEGSSFPQTQQSDKNMEILTAWRTVTSDPKFRDSDLADLCSEFSAKARCDGTKVVLEPQGVRTIIDSLAQKHGRQ</sequence>